<dbReference type="EMBL" id="PYFT01000001">
    <property type="protein sequence ID" value="PSR52583.1"/>
    <property type="molecule type" value="Genomic_DNA"/>
</dbReference>
<proteinExistence type="predicted"/>
<evidence type="ECO:0000313" key="1">
    <source>
        <dbReference type="EMBL" id="PSR52583.1"/>
    </source>
</evidence>
<name>A0A2T2YAQ9_9BACT</name>
<sequence length="191" mass="21340">MKNLNLLLLYLLVCLVAGLAPVYGQETEEFDELQFDKILIAKSASKSLNAKFNIAGNSASLVKAFGPPKSKTIEFAEMDQVNFTVYRYPGAEISFYQDKVIYFRIKGPEFKVMAPASESNKFLIQVGNPISQLKTVYPKSYKSLNSDGVLFFLLYNQKADKTTKKLIKTKLEPGIGVFTTDGIITDIVLEE</sequence>
<reference evidence="1 2" key="1">
    <citation type="submission" date="2018-03" db="EMBL/GenBank/DDBJ databases">
        <title>Adhaeribacter sp. HMF7605 Genome sequencing and assembly.</title>
        <authorList>
            <person name="Kang H."/>
            <person name="Kang J."/>
            <person name="Cha I."/>
            <person name="Kim H."/>
            <person name="Joh K."/>
        </authorList>
    </citation>
    <scope>NUCLEOTIDE SEQUENCE [LARGE SCALE GENOMIC DNA]</scope>
    <source>
        <strain evidence="1 2">HMF7605</strain>
    </source>
</reference>
<comment type="caution">
    <text evidence="1">The sequence shown here is derived from an EMBL/GenBank/DDBJ whole genome shotgun (WGS) entry which is preliminary data.</text>
</comment>
<gene>
    <name evidence="1" type="ORF">AHMF7605_03095</name>
</gene>
<dbReference type="OrthoDB" id="9846666at2"/>
<accession>A0A2T2YAQ9</accession>
<protein>
    <submittedName>
        <fullName evidence="1">Uncharacterized protein</fullName>
    </submittedName>
</protein>
<dbReference type="RefSeq" id="WP_106926348.1">
    <property type="nucleotide sequence ID" value="NZ_PYFT01000001.1"/>
</dbReference>
<keyword evidence="2" id="KW-1185">Reference proteome</keyword>
<dbReference type="AlphaFoldDB" id="A0A2T2YAQ9"/>
<evidence type="ECO:0000313" key="2">
    <source>
        <dbReference type="Proteomes" id="UP000240357"/>
    </source>
</evidence>
<organism evidence="1 2">
    <name type="scientific">Adhaeribacter arboris</name>
    <dbReference type="NCBI Taxonomy" id="2072846"/>
    <lineage>
        <taxon>Bacteria</taxon>
        <taxon>Pseudomonadati</taxon>
        <taxon>Bacteroidota</taxon>
        <taxon>Cytophagia</taxon>
        <taxon>Cytophagales</taxon>
        <taxon>Hymenobacteraceae</taxon>
        <taxon>Adhaeribacter</taxon>
    </lineage>
</organism>
<dbReference type="Proteomes" id="UP000240357">
    <property type="component" value="Unassembled WGS sequence"/>
</dbReference>